<sequence length="198" mass="21074">MAILLPAEPVPQSWTPRAMDWGGELVPVLGGETQRLNRLGDRFAVEVVLTPTQDAAQALAYISRLRRGRREGARMPFPQLNLPIGNPGELRVHGSGQAGSSLTVRGATTGYGFREGQFFSLVHDGRRYLHSVATAATAPVGGVLTLAIEPMLRVSPGDGDLIEMAAPMIEGFVGGNEQGWTVDIAGTIGLSFILTERG</sequence>
<comment type="caution">
    <text evidence="1">The sequence shown here is derived from an EMBL/GenBank/DDBJ whole genome shotgun (WGS) entry which is preliminary data.</text>
</comment>
<reference evidence="2" key="1">
    <citation type="journal article" date="2019" name="Int. J. Syst. Evol. Microbiol.">
        <title>The Global Catalogue of Microorganisms (GCM) 10K type strain sequencing project: providing services to taxonomists for standard genome sequencing and annotation.</title>
        <authorList>
            <consortium name="The Broad Institute Genomics Platform"/>
            <consortium name="The Broad Institute Genome Sequencing Center for Infectious Disease"/>
            <person name="Wu L."/>
            <person name="Ma J."/>
        </authorList>
    </citation>
    <scope>NUCLEOTIDE SEQUENCE [LARGE SCALE GENOMIC DNA]</scope>
    <source>
        <strain evidence="2">KCTC 42644</strain>
    </source>
</reference>
<evidence type="ECO:0000313" key="1">
    <source>
        <dbReference type="EMBL" id="MFC3711258.1"/>
    </source>
</evidence>
<proteinExistence type="predicted"/>
<dbReference type="EMBL" id="JBHRXV010000001">
    <property type="protein sequence ID" value="MFC3711258.1"/>
    <property type="molecule type" value="Genomic_DNA"/>
</dbReference>
<organism evidence="1 2">
    <name type="scientific">Sphingoaurantiacus capsulatus</name>
    <dbReference type="NCBI Taxonomy" id="1771310"/>
    <lineage>
        <taxon>Bacteria</taxon>
        <taxon>Pseudomonadati</taxon>
        <taxon>Pseudomonadota</taxon>
        <taxon>Alphaproteobacteria</taxon>
        <taxon>Sphingomonadales</taxon>
        <taxon>Sphingosinicellaceae</taxon>
        <taxon>Sphingoaurantiacus</taxon>
    </lineage>
</organism>
<name>A0ABV7X6A9_9SPHN</name>
<dbReference type="Proteomes" id="UP001595615">
    <property type="component" value="Unassembled WGS sequence"/>
</dbReference>
<evidence type="ECO:0000313" key="2">
    <source>
        <dbReference type="Proteomes" id="UP001595615"/>
    </source>
</evidence>
<keyword evidence="2" id="KW-1185">Reference proteome</keyword>
<gene>
    <name evidence="1" type="ORF">ACFOMD_01665</name>
</gene>
<protein>
    <submittedName>
        <fullName evidence="1">Uncharacterized protein</fullName>
    </submittedName>
</protein>
<dbReference type="RefSeq" id="WP_380855820.1">
    <property type="nucleotide sequence ID" value="NZ_JBHRXV010000001.1"/>
</dbReference>
<accession>A0ABV7X6A9</accession>